<dbReference type="Pfam" id="PF11140">
    <property type="entry name" value="DUF2913"/>
    <property type="match status" value="1"/>
</dbReference>
<keyword evidence="2" id="KW-1185">Reference proteome</keyword>
<organism evidence="1 2">
    <name type="scientific">Shewanella algae</name>
    <dbReference type="NCBI Taxonomy" id="38313"/>
    <lineage>
        <taxon>Bacteria</taxon>
        <taxon>Pseudomonadati</taxon>
        <taxon>Pseudomonadota</taxon>
        <taxon>Gammaproteobacteria</taxon>
        <taxon>Alteromonadales</taxon>
        <taxon>Shewanellaceae</taxon>
        <taxon>Shewanella</taxon>
    </lineage>
</organism>
<accession>A0A380AGL1</accession>
<dbReference type="AlphaFoldDB" id="A0A380AGL1"/>
<reference evidence="1 2" key="1">
    <citation type="submission" date="2018-06" db="EMBL/GenBank/DDBJ databases">
        <authorList>
            <consortium name="Pathogen Informatics"/>
            <person name="Doyle S."/>
        </authorList>
    </citation>
    <scope>NUCLEOTIDE SEQUENCE [LARGE SCALE GENOMIC DNA]</scope>
    <source>
        <strain evidence="1 2">NCTC10738</strain>
    </source>
</reference>
<dbReference type="EMBL" id="UGYO01000001">
    <property type="protein sequence ID" value="SUI79315.1"/>
    <property type="molecule type" value="Genomic_DNA"/>
</dbReference>
<dbReference type="InterPro" id="IPR021316">
    <property type="entry name" value="DUF2913"/>
</dbReference>
<dbReference type="Proteomes" id="UP000254069">
    <property type="component" value="Unassembled WGS sequence"/>
</dbReference>
<proteinExistence type="predicted"/>
<evidence type="ECO:0000313" key="1">
    <source>
        <dbReference type="EMBL" id="SUI79315.1"/>
    </source>
</evidence>
<gene>
    <name evidence="1" type="ORF">NCTC10738_02741</name>
</gene>
<evidence type="ECO:0000313" key="2">
    <source>
        <dbReference type="Proteomes" id="UP000254069"/>
    </source>
</evidence>
<name>A0A380AGL1_9GAMM</name>
<protein>
    <submittedName>
        <fullName evidence="1">Protein of uncharacterized function (DUF2913)</fullName>
    </submittedName>
</protein>
<sequence>MTEQSYNQALLALTQAGLAALAERNHAAGSIKTPAAESHFLCNWMVQSLKEKRFSKLLAEDLTRWIREGRSLGAGAKLPEVLQRIQAQYLPAINNAAVGQSLQNLIAELQAEGWLVILDCEVSGKLKLDSQGQNSLVISAEQYQQHLLDGKLIKPITLYIRADEQLIAQFAVKHALLFSQGDKKASCIKHHKAYRLYPDNQQPALALLKA</sequence>
<dbReference type="RefSeq" id="WP_115389891.1">
    <property type="nucleotide sequence ID" value="NZ_CAXOJE010000024.1"/>
</dbReference>